<dbReference type="GO" id="GO:0032259">
    <property type="term" value="P:methylation"/>
    <property type="evidence" value="ECO:0007669"/>
    <property type="project" value="UniProtKB-KW"/>
</dbReference>
<accession>A0ABZ0USY7</accession>
<evidence type="ECO:0000259" key="2">
    <source>
        <dbReference type="Pfam" id="PF13847"/>
    </source>
</evidence>
<evidence type="ECO:0000259" key="1">
    <source>
        <dbReference type="Pfam" id="PF10119"/>
    </source>
</evidence>
<dbReference type="EMBL" id="CP112932">
    <property type="protein sequence ID" value="WPY00207.1"/>
    <property type="molecule type" value="Genomic_DNA"/>
</dbReference>
<name>A0ABZ0USY7_9RICK</name>
<protein>
    <submittedName>
        <fullName evidence="4">Methyltransferase domain protein</fullName>
    </submittedName>
</protein>
<evidence type="ECO:0000313" key="5">
    <source>
        <dbReference type="Proteomes" id="UP001326613"/>
    </source>
</evidence>
<dbReference type="Gene3D" id="3.40.50.150">
    <property type="entry name" value="Vaccinia Virus protein VP39"/>
    <property type="match status" value="1"/>
</dbReference>
<dbReference type="Pfam" id="PF10119">
    <property type="entry name" value="MethyTransf_Reg"/>
    <property type="match status" value="1"/>
</dbReference>
<dbReference type="Pfam" id="PF13847">
    <property type="entry name" value="Methyltransf_31"/>
    <property type="match status" value="1"/>
</dbReference>
<feature type="domain" description="PKMT C-terminal winged helix" evidence="3">
    <location>
        <begin position="432"/>
        <end position="531"/>
    </location>
</feature>
<dbReference type="GO" id="GO:0008168">
    <property type="term" value="F:methyltransferase activity"/>
    <property type="evidence" value="ECO:0007669"/>
    <property type="project" value="UniProtKB-KW"/>
</dbReference>
<organism evidence="4 5">
    <name type="scientific">Candidatus Trichorickettsia mobilis</name>
    <dbReference type="NCBI Taxonomy" id="1346319"/>
    <lineage>
        <taxon>Bacteria</taxon>
        <taxon>Pseudomonadati</taxon>
        <taxon>Pseudomonadota</taxon>
        <taxon>Alphaproteobacteria</taxon>
        <taxon>Rickettsiales</taxon>
        <taxon>Rickettsiaceae</taxon>
        <taxon>Rickettsieae</taxon>
        <taxon>Candidatus Trichorickettsia</taxon>
    </lineage>
</organism>
<dbReference type="InterPro" id="IPR029063">
    <property type="entry name" value="SAM-dependent_MTases_sf"/>
</dbReference>
<keyword evidence="4" id="KW-0808">Transferase</keyword>
<dbReference type="Proteomes" id="UP001326613">
    <property type="component" value="Chromosome"/>
</dbReference>
<dbReference type="Pfam" id="PF21782">
    <property type="entry name" value="WHD_PKMT"/>
    <property type="match status" value="1"/>
</dbReference>
<feature type="domain" description="Methyltransferase regulatory" evidence="1">
    <location>
        <begin position="224"/>
        <end position="305"/>
    </location>
</feature>
<keyword evidence="4" id="KW-0489">Methyltransferase</keyword>
<keyword evidence="5" id="KW-1185">Reference proteome</keyword>
<evidence type="ECO:0000313" key="4">
    <source>
        <dbReference type="EMBL" id="WPY00207.1"/>
    </source>
</evidence>
<sequence>MNMVNLQVAKVDNIGKSYDNVTYDSDTFPQSSLYHLMTLGVLFGMNPVKPGQARVLELGCGIGGNLIPHAINYSEAEFVGVDLSKTQIDEANKHVVKLGLKNIKFHHCSITDIDESWGKFDYIIAHGLLSWVPEFVKNKIFEVYSKNLSENGIAYISYNALPGWNMIRSIREMMLYHTRKTNDLREKYIQAKSFLDFMLKNTDVDSPYSKIIKKEVEILANAPDYYFIHEHLEEYNKQYRFFEFIQKAKQNGLQYLSETDLAIMFPDNLPENVAKILKQFNDFIEIQQYMDFITNRRFRTTLLCHDNIQLNRSININSIKQFNFQSYLATEKEITNNDIVNPRTTINFINKLDSDIKITTTHPIMKAVLYVLKENLRNPISFSKLVEEANIKLGGKSLDVIEKALSDHIVGLVFQGHIQITLQADRPKRDLEKPKLSTLSLYQVKNRTDLWVTNIFHEKVTINKVQKIMMSYMDGHNKKKDIIDLTTSYIKANRININDLLNTKITLSSDKLKGSLLQVLNDTIYSLNQMAVLV</sequence>
<gene>
    <name evidence="4" type="ORF">Trichorick_00079</name>
</gene>
<dbReference type="InterPro" id="IPR018773">
    <property type="entry name" value="MeTrfase_reg_dom_prd"/>
</dbReference>
<dbReference type="InterPro" id="IPR048976">
    <property type="entry name" value="WHD_PKMT"/>
</dbReference>
<evidence type="ECO:0000259" key="3">
    <source>
        <dbReference type="Pfam" id="PF21782"/>
    </source>
</evidence>
<dbReference type="InterPro" id="IPR025714">
    <property type="entry name" value="Methyltranfer_dom"/>
</dbReference>
<dbReference type="PANTHER" id="PTHR43667:SF2">
    <property type="entry name" value="FATTY ACID C-METHYL TRANSFERASE"/>
    <property type="match status" value="1"/>
</dbReference>
<dbReference type="SUPFAM" id="SSF53335">
    <property type="entry name" value="S-adenosyl-L-methionine-dependent methyltransferases"/>
    <property type="match status" value="1"/>
</dbReference>
<proteinExistence type="predicted"/>
<reference evidence="4 5" key="1">
    <citation type="submission" date="2022-10" db="EMBL/GenBank/DDBJ databases">
        <title>Host association and intracellularity evolved multiple times independently in the Rickettsiales.</title>
        <authorList>
            <person name="Castelli M."/>
            <person name="Nardi T."/>
            <person name="Gammuto L."/>
            <person name="Bellinzona G."/>
            <person name="Sabaneyeva E."/>
            <person name="Potekhin A."/>
            <person name="Serra V."/>
            <person name="Petroni G."/>
            <person name="Sassera D."/>
        </authorList>
    </citation>
    <scope>NUCLEOTIDE SEQUENCE [LARGE SCALE GENOMIC DNA]</scope>
    <source>
        <strain evidence="4 5">Kr 154-4</strain>
    </source>
</reference>
<dbReference type="InterPro" id="IPR050723">
    <property type="entry name" value="CFA/CMAS"/>
</dbReference>
<feature type="domain" description="Methyltransferase" evidence="2">
    <location>
        <begin position="53"/>
        <end position="162"/>
    </location>
</feature>
<dbReference type="PANTHER" id="PTHR43667">
    <property type="entry name" value="CYCLOPROPANE-FATTY-ACYL-PHOSPHOLIPID SYNTHASE"/>
    <property type="match status" value="1"/>
</dbReference>
<dbReference type="CDD" id="cd02440">
    <property type="entry name" value="AdoMet_MTases"/>
    <property type="match status" value="1"/>
</dbReference>